<comment type="caution">
    <text evidence="3">The sequence shown here is derived from an EMBL/GenBank/DDBJ whole genome shotgun (WGS) entry which is preliminary data.</text>
</comment>
<evidence type="ECO:0000256" key="2">
    <source>
        <dbReference type="ARBA" id="ARBA00022801"/>
    </source>
</evidence>
<dbReference type="InterPro" id="IPR036705">
    <property type="entry name" value="Ribosyl_crysJ1_sf"/>
</dbReference>
<protein>
    <submittedName>
        <fullName evidence="3">ADP-ribosylglycohydrolase family protein</fullName>
    </submittedName>
</protein>
<keyword evidence="2" id="KW-0378">Hydrolase</keyword>
<organism evidence="3 4">
    <name type="scientific">Methanocorpusculum petauri</name>
    <dbReference type="NCBI Taxonomy" id="3002863"/>
    <lineage>
        <taxon>Archaea</taxon>
        <taxon>Methanobacteriati</taxon>
        <taxon>Methanobacteriota</taxon>
        <taxon>Stenosarchaea group</taxon>
        <taxon>Methanomicrobia</taxon>
        <taxon>Methanomicrobiales</taxon>
        <taxon>Methanocorpusculaceae</taxon>
        <taxon>Methanocorpusculum</taxon>
    </lineage>
</organism>
<dbReference type="Pfam" id="PF03747">
    <property type="entry name" value="ADP_ribosyl_GH"/>
    <property type="match status" value="1"/>
</dbReference>
<reference evidence="3" key="1">
    <citation type="submission" date="2022-12" db="EMBL/GenBank/DDBJ databases">
        <title>Isolation and characterisation of novel Methanocorpusculum spp. from native Australian herbivores indicates the genus is ancestrally host-associated.</title>
        <authorList>
            <person name="Volmer J.G."/>
            <person name="Soo R.M."/>
            <person name="Evans P.N."/>
            <person name="Hoedt E.C."/>
            <person name="Astorga Alsina A.L."/>
            <person name="Woodcroft B.J."/>
            <person name="Tyson G.W."/>
            <person name="Hugenholtz P."/>
            <person name="Morrison M."/>
        </authorList>
    </citation>
    <scope>NUCLEOTIDE SEQUENCE</scope>
    <source>
        <strain evidence="3">MG</strain>
    </source>
</reference>
<dbReference type="EMBL" id="JAPTGB010000029">
    <property type="protein sequence ID" value="MCZ0861555.1"/>
    <property type="molecule type" value="Genomic_DNA"/>
</dbReference>
<evidence type="ECO:0000256" key="1">
    <source>
        <dbReference type="ARBA" id="ARBA00010702"/>
    </source>
</evidence>
<gene>
    <name evidence="3" type="ORF">O0S10_10050</name>
</gene>
<dbReference type="Proteomes" id="UP001141422">
    <property type="component" value="Unassembled WGS sequence"/>
</dbReference>
<dbReference type="PANTHER" id="PTHR16222">
    <property type="entry name" value="ADP-RIBOSYLGLYCOHYDROLASE"/>
    <property type="match status" value="1"/>
</dbReference>
<dbReference type="Gene3D" id="1.10.4080.10">
    <property type="entry name" value="ADP-ribosylation/Crystallin J1"/>
    <property type="match status" value="1"/>
</dbReference>
<accession>A0ABT4IK69</accession>
<dbReference type="RefSeq" id="WP_268925745.1">
    <property type="nucleotide sequence ID" value="NZ_JAPTGB010000029.1"/>
</dbReference>
<name>A0ABT4IK69_9EURY</name>
<proteinExistence type="inferred from homology"/>
<dbReference type="InterPro" id="IPR005502">
    <property type="entry name" value="Ribosyl_crysJ1"/>
</dbReference>
<keyword evidence="4" id="KW-1185">Reference proteome</keyword>
<evidence type="ECO:0000313" key="3">
    <source>
        <dbReference type="EMBL" id="MCZ0861555.1"/>
    </source>
</evidence>
<evidence type="ECO:0000313" key="4">
    <source>
        <dbReference type="Proteomes" id="UP001141422"/>
    </source>
</evidence>
<dbReference type="InterPro" id="IPR050792">
    <property type="entry name" value="ADP-ribosylglycohydrolase"/>
</dbReference>
<dbReference type="SUPFAM" id="SSF101478">
    <property type="entry name" value="ADP-ribosylglycohydrolase"/>
    <property type="match status" value="1"/>
</dbReference>
<dbReference type="PANTHER" id="PTHR16222:SF24">
    <property type="entry name" value="ADP-RIBOSYLHYDROLASE ARH3"/>
    <property type="match status" value="1"/>
</dbReference>
<comment type="similarity">
    <text evidence="1">Belongs to the ADP-ribosylglycohydrolase family.</text>
</comment>
<sequence>MNSCTSRVTGSLLGGAIGDALGYPVKFTSLDDIERKYGTAGLPACLVPNPHTGFACFSDATQLTLFTAEGLIHAAKTGADPVKSVYRSYLRWLYTQDGGLAQSASTGLLAHAEMYVTRAPAATTLAALHSGAMGSVEMRINTSRAADAMMRTAPAGYVAGPREAQILGERIAALTHGHPDGYRAAGAFSALISLLVDGTALPDAAAVVLEETGGLAWGTETATKLSDAIVLAEGDVPDTEAVAQLGTGKTAERALAIGVFCALRHEGSFPDTVRAAANHGGDSSVTASVAGQIAGASLGRAAVPEEWMRLLELSEMIDAYGMRIGSLRGML</sequence>